<keyword evidence="4" id="KW-0548">Nucleotidyltransferase</keyword>
<dbReference type="PROSITE" id="PS50878">
    <property type="entry name" value="RT_POL"/>
    <property type="match status" value="1"/>
</dbReference>
<proteinExistence type="inferred from homology"/>
<dbReference type="SUPFAM" id="SSF56672">
    <property type="entry name" value="DNA/RNA polymerases"/>
    <property type="match status" value="1"/>
</dbReference>
<evidence type="ECO:0000256" key="2">
    <source>
        <dbReference type="SAM" id="MobiDB-lite"/>
    </source>
</evidence>
<organism evidence="4 5">
    <name type="scientific">Acidiferrobacter thiooxydans</name>
    <dbReference type="NCBI Taxonomy" id="163359"/>
    <lineage>
        <taxon>Bacteria</taxon>
        <taxon>Pseudomonadati</taxon>
        <taxon>Pseudomonadota</taxon>
        <taxon>Gammaproteobacteria</taxon>
        <taxon>Acidiferrobacterales</taxon>
        <taxon>Acidiferrobacteraceae</taxon>
        <taxon>Acidiferrobacter</taxon>
    </lineage>
</organism>
<comment type="similarity">
    <text evidence="1">Belongs to the bacterial reverse transcriptase family.</text>
</comment>
<evidence type="ECO:0000313" key="5">
    <source>
        <dbReference type="Proteomes" id="UP000253250"/>
    </source>
</evidence>
<comment type="caution">
    <text evidence="4">The sequence shown here is derived from an EMBL/GenBank/DDBJ whole genome shotgun (WGS) entry which is preliminary data.</text>
</comment>
<evidence type="ECO:0000256" key="1">
    <source>
        <dbReference type="ARBA" id="ARBA00034120"/>
    </source>
</evidence>
<dbReference type="GO" id="GO:0003964">
    <property type="term" value="F:RNA-directed DNA polymerase activity"/>
    <property type="evidence" value="ECO:0007669"/>
    <property type="project" value="UniProtKB-KW"/>
</dbReference>
<dbReference type="InterPro" id="IPR043502">
    <property type="entry name" value="DNA/RNA_pol_sf"/>
</dbReference>
<keyword evidence="4" id="KW-0695">RNA-directed DNA polymerase</keyword>
<reference evidence="4 5" key="1">
    <citation type="submission" date="2018-02" db="EMBL/GenBank/DDBJ databases">
        <title>Insights into the biology of acidophilic members of the Acidiferrobacteraceae family derived from comparative genomic analyses.</title>
        <authorList>
            <person name="Issotta F."/>
            <person name="Thyssen C."/>
            <person name="Mena C."/>
            <person name="Moya A."/>
            <person name="Bellenberg S."/>
            <person name="Sproer C."/>
            <person name="Covarrubias P.C."/>
            <person name="Sand W."/>
            <person name="Quatrini R."/>
            <person name="Vera M."/>
        </authorList>
    </citation>
    <scope>NUCLEOTIDE SEQUENCE [LARGE SCALE GENOMIC DNA]</scope>
    <source>
        <strain evidence="5">m-1</strain>
    </source>
</reference>
<evidence type="ECO:0000313" key="4">
    <source>
        <dbReference type="EMBL" id="RCN59573.1"/>
    </source>
</evidence>
<feature type="domain" description="Reverse transcriptase" evidence="3">
    <location>
        <begin position="153"/>
        <end position="404"/>
    </location>
</feature>
<name>A0A368HJQ3_9GAMM</name>
<dbReference type="EMBL" id="PSYR01000001">
    <property type="protein sequence ID" value="RCN59573.1"/>
    <property type="molecule type" value="Genomic_DNA"/>
</dbReference>
<protein>
    <submittedName>
        <fullName evidence="4">Group II intron reverse transcriptase/maturase</fullName>
    </submittedName>
</protein>
<dbReference type="InterPro" id="IPR051083">
    <property type="entry name" value="GrpII_Intron_Splice-Mob/Def"/>
</dbReference>
<dbReference type="InterPro" id="IPR030931">
    <property type="entry name" value="Group_II_RT_mat"/>
</dbReference>
<dbReference type="PANTHER" id="PTHR34047">
    <property type="entry name" value="NUCLEAR INTRON MATURASE 1, MITOCHONDRIAL-RELATED"/>
    <property type="match status" value="1"/>
</dbReference>
<feature type="region of interest" description="Disordered" evidence="2">
    <location>
        <begin position="67"/>
        <end position="90"/>
    </location>
</feature>
<dbReference type="InterPro" id="IPR000477">
    <property type="entry name" value="RT_dom"/>
</dbReference>
<keyword evidence="5" id="KW-1185">Reference proteome</keyword>
<dbReference type="CDD" id="cd01651">
    <property type="entry name" value="RT_G2_intron"/>
    <property type="match status" value="1"/>
</dbReference>
<dbReference type="PANTHER" id="PTHR34047:SF8">
    <property type="entry name" value="PROTEIN YKFC"/>
    <property type="match status" value="1"/>
</dbReference>
<dbReference type="NCBIfam" id="TIGR04416">
    <property type="entry name" value="group_II_RT_mat"/>
    <property type="match status" value="1"/>
</dbReference>
<dbReference type="OrthoDB" id="9793236at2"/>
<sequence>MRRRSVYGTWEAPVGLWAKSLWSRTERHGNPGGDTPCRTVGESDKVVVPRKPMNKTAKPEAEWVEGRTLTKRNSQHDAGARAQNRSSTTSRLLAVRKAAKRDKARQFTSLMHHLTVDLLEQSFRVLSHQAAAGADGVTWTEYETQIRVNLERLHHRVQDGTYRPQPARRVLIPKEDGSERPLNILCLEDKIVQQAVVTVLNAIYETDFLGFSYGFRPGRGPHDALDALIVGIERKPVNWILDMDIRKFFDTVKHGWLLRFLQHRIQDRRLLRLLRQWLKAGVLDEHGHRVLGTIGTPQGAVVSPLMANVYLHYVFDLWVQQWRKRHARGILVVVRYADDVVVGFQNPDDASRFRREIEVRLQEFGLALHPDKTRLIRFGRFAHEQNRKRGLGKPETFNFLGFTHICGVSRQGRFLIHRKTRRDRLQAKLKALSQELKKRLHQPVRTTGHWLRSVVQGHLNYYGVPLNGAALSLFCYEVRSRWYRALCRRSQRKRLNWERFGKVADHWIPKAAIVHPYPHHRFDAKYSR</sequence>
<accession>A0A368HJQ3</accession>
<dbReference type="Proteomes" id="UP000253250">
    <property type="component" value="Unassembled WGS sequence"/>
</dbReference>
<dbReference type="AlphaFoldDB" id="A0A368HJQ3"/>
<keyword evidence="4" id="KW-0808">Transferase</keyword>
<evidence type="ECO:0000259" key="3">
    <source>
        <dbReference type="PROSITE" id="PS50878"/>
    </source>
</evidence>
<gene>
    <name evidence="4" type="primary">ltrA</name>
    <name evidence="4" type="ORF">C4900_06980</name>
</gene>
<dbReference type="Pfam" id="PF00078">
    <property type="entry name" value="RVT_1"/>
    <property type="match status" value="1"/>
</dbReference>